<keyword evidence="6 7" id="KW-0472">Membrane</keyword>
<feature type="transmembrane region" description="Helical" evidence="7">
    <location>
        <begin position="137"/>
        <end position="159"/>
    </location>
</feature>
<evidence type="ECO:0000256" key="1">
    <source>
        <dbReference type="ARBA" id="ARBA00004141"/>
    </source>
</evidence>
<organism evidence="9 10">
    <name type="scientific">Coniosporium apollinis</name>
    <dbReference type="NCBI Taxonomy" id="61459"/>
    <lineage>
        <taxon>Eukaryota</taxon>
        <taxon>Fungi</taxon>
        <taxon>Dikarya</taxon>
        <taxon>Ascomycota</taxon>
        <taxon>Pezizomycotina</taxon>
        <taxon>Dothideomycetes</taxon>
        <taxon>Dothideomycetes incertae sedis</taxon>
        <taxon>Coniosporium</taxon>
    </lineage>
</organism>
<feature type="domain" description="Major facilitator superfamily (MFS) profile" evidence="8">
    <location>
        <begin position="1"/>
        <end position="401"/>
    </location>
</feature>
<dbReference type="PANTHER" id="PTHR48022:SF39">
    <property type="entry name" value="MONOSACCHARIDE TRANSPORTER, PUTATIVE-RELATED"/>
    <property type="match status" value="1"/>
</dbReference>
<dbReference type="Pfam" id="PF00083">
    <property type="entry name" value="Sugar_tr"/>
    <property type="match status" value="2"/>
</dbReference>
<feature type="transmembrane region" description="Helical" evidence="7">
    <location>
        <begin position="52"/>
        <end position="71"/>
    </location>
</feature>
<keyword evidence="10" id="KW-1185">Reference proteome</keyword>
<evidence type="ECO:0000313" key="9">
    <source>
        <dbReference type="EMBL" id="KAJ9665157.1"/>
    </source>
</evidence>
<dbReference type="InterPro" id="IPR020846">
    <property type="entry name" value="MFS_dom"/>
</dbReference>
<comment type="caution">
    <text evidence="9">The sequence shown here is derived from an EMBL/GenBank/DDBJ whole genome shotgun (WGS) entry which is preliminary data.</text>
</comment>
<sequence>MGMLVSMGGLIFGYDTGQISGFLTMRNFLAHLADRTNAAGQPSFSNVRSGTIVGLLSIGTLLGALIAAPISDRFGRKYTIVLSAAIYMIGVVVQITSTSHWYQVALGRWVGGIGVGALSVLVPVYQAETAPRQARGALVSAYQLFITLGILLAYCINYGTEGIDSPTSWRTTMGIGFIWPSIMAVGMLFLRESPRWDFRHGNIDAARTTIAKSYGVPESHPEVVREVREIEEKLMPSQQAAGNIHVFASIGSFAIDQDTPENTPDVGAAMIVFACLFIAGFAMTWGPISWTLVSEIYPGRYRSMCMALATALCWLSNFYVAFATPFITEEINYRYGYVFASCCFAGAVIVYFFVPETQGRSLEEIDTMFVLGVNPRKSKHWKPPAGEGLTSLDNTYWCEGD</sequence>
<evidence type="ECO:0000256" key="5">
    <source>
        <dbReference type="ARBA" id="ARBA00022989"/>
    </source>
</evidence>
<feature type="transmembrane region" description="Helical" evidence="7">
    <location>
        <begin position="333"/>
        <end position="354"/>
    </location>
</feature>
<dbReference type="InterPro" id="IPR050360">
    <property type="entry name" value="MFS_Sugar_Transporters"/>
</dbReference>
<feature type="transmembrane region" description="Helical" evidence="7">
    <location>
        <begin position="171"/>
        <end position="190"/>
    </location>
</feature>
<feature type="transmembrane region" description="Helical" evidence="7">
    <location>
        <begin position="78"/>
        <end position="95"/>
    </location>
</feature>
<dbReference type="PROSITE" id="PS00216">
    <property type="entry name" value="SUGAR_TRANSPORT_1"/>
    <property type="match status" value="1"/>
</dbReference>
<dbReference type="Proteomes" id="UP001172684">
    <property type="component" value="Unassembled WGS sequence"/>
</dbReference>
<dbReference type="PROSITE" id="PS00217">
    <property type="entry name" value="SUGAR_TRANSPORT_2"/>
    <property type="match status" value="1"/>
</dbReference>
<dbReference type="PANTHER" id="PTHR48022">
    <property type="entry name" value="PLASTIDIC GLUCOSE TRANSPORTER 4"/>
    <property type="match status" value="1"/>
</dbReference>
<keyword evidence="3" id="KW-0813">Transport</keyword>
<evidence type="ECO:0000256" key="4">
    <source>
        <dbReference type="ARBA" id="ARBA00022692"/>
    </source>
</evidence>
<evidence type="ECO:0000256" key="3">
    <source>
        <dbReference type="ARBA" id="ARBA00022448"/>
    </source>
</evidence>
<reference evidence="9" key="1">
    <citation type="submission" date="2022-10" db="EMBL/GenBank/DDBJ databases">
        <title>Culturing micro-colonial fungi from biological soil crusts in the Mojave desert and describing Neophaeococcomyces mojavensis, and introducing the new genera and species Taxawa tesnikishii.</title>
        <authorList>
            <person name="Kurbessoian T."/>
            <person name="Stajich J.E."/>
        </authorList>
    </citation>
    <scope>NUCLEOTIDE SEQUENCE</scope>
    <source>
        <strain evidence="9">TK_1</strain>
    </source>
</reference>
<feature type="transmembrane region" description="Helical" evidence="7">
    <location>
        <begin position="305"/>
        <end position="327"/>
    </location>
</feature>
<dbReference type="InterPro" id="IPR005828">
    <property type="entry name" value="MFS_sugar_transport-like"/>
</dbReference>
<evidence type="ECO:0000259" key="8">
    <source>
        <dbReference type="PROSITE" id="PS50850"/>
    </source>
</evidence>
<keyword evidence="4 7" id="KW-0812">Transmembrane</keyword>
<dbReference type="InterPro" id="IPR005829">
    <property type="entry name" value="Sugar_transporter_CS"/>
</dbReference>
<dbReference type="PROSITE" id="PS50850">
    <property type="entry name" value="MFS"/>
    <property type="match status" value="1"/>
</dbReference>
<accession>A0ABQ9NSN4</accession>
<feature type="transmembrane region" description="Helical" evidence="7">
    <location>
        <begin position="101"/>
        <end position="125"/>
    </location>
</feature>
<dbReference type="EMBL" id="JAPDRL010000032">
    <property type="protein sequence ID" value="KAJ9665157.1"/>
    <property type="molecule type" value="Genomic_DNA"/>
</dbReference>
<dbReference type="Gene3D" id="1.20.1250.20">
    <property type="entry name" value="MFS general substrate transporter like domains"/>
    <property type="match status" value="2"/>
</dbReference>
<gene>
    <name evidence="9" type="primary">HXT5_2</name>
    <name evidence="9" type="ORF">H2201_004818</name>
</gene>
<protein>
    <submittedName>
        <fullName evidence="9">Hexose transporter hxt5</fullName>
    </submittedName>
</protein>
<evidence type="ECO:0000256" key="7">
    <source>
        <dbReference type="SAM" id="Phobius"/>
    </source>
</evidence>
<dbReference type="InterPro" id="IPR003663">
    <property type="entry name" value="Sugar/inositol_transpt"/>
</dbReference>
<comment type="similarity">
    <text evidence="2">Belongs to the major facilitator superfamily. Sugar transporter (TC 2.A.1.1) family.</text>
</comment>
<name>A0ABQ9NSN4_9PEZI</name>
<dbReference type="SUPFAM" id="SSF103473">
    <property type="entry name" value="MFS general substrate transporter"/>
    <property type="match status" value="1"/>
</dbReference>
<keyword evidence="5 7" id="KW-1133">Transmembrane helix</keyword>
<evidence type="ECO:0000256" key="6">
    <source>
        <dbReference type="ARBA" id="ARBA00023136"/>
    </source>
</evidence>
<proteinExistence type="inferred from homology"/>
<evidence type="ECO:0000313" key="10">
    <source>
        <dbReference type="Proteomes" id="UP001172684"/>
    </source>
</evidence>
<dbReference type="InterPro" id="IPR036259">
    <property type="entry name" value="MFS_trans_sf"/>
</dbReference>
<comment type="subcellular location">
    <subcellularLocation>
        <location evidence="1">Membrane</location>
        <topology evidence="1">Multi-pass membrane protein</topology>
    </subcellularLocation>
</comment>
<evidence type="ECO:0000256" key="2">
    <source>
        <dbReference type="ARBA" id="ARBA00010992"/>
    </source>
</evidence>
<dbReference type="PRINTS" id="PR00171">
    <property type="entry name" value="SUGRTRNSPORT"/>
</dbReference>
<feature type="transmembrane region" description="Helical" evidence="7">
    <location>
        <begin position="267"/>
        <end position="293"/>
    </location>
</feature>